<evidence type="ECO:0000313" key="2">
    <source>
        <dbReference type="Proteomes" id="UP000215199"/>
    </source>
</evidence>
<reference evidence="2" key="1">
    <citation type="submission" date="2017-07" db="EMBL/GenBank/DDBJ databases">
        <title>Comparative genome mining reveals phylogenetic distribution patterns of secondary metabolites in Amycolatopsis.</title>
        <authorList>
            <person name="Adamek M."/>
            <person name="Alanjary M."/>
            <person name="Sales-Ortells H."/>
            <person name="Goodfellow M."/>
            <person name="Bull A.T."/>
            <person name="Kalinowski J."/>
            <person name="Ziemert N."/>
        </authorList>
    </citation>
    <scope>NUCLEOTIDE SEQUENCE [LARGE SCALE GENOMIC DNA]</scope>
    <source>
        <strain evidence="2">H5</strain>
    </source>
</reference>
<gene>
    <name evidence="1" type="ORF">CF165_09115</name>
</gene>
<protein>
    <submittedName>
        <fullName evidence="1">Uncharacterized protein</fullName>
    </submittedName>
</protein>
<organism evidence="1 2">
    <name type="scientific">Amycolatopsis vastitatis</name>
    <dbReference type="NCBI Taxonomy" id="1905142"/>
    <lineage>
        <taxon>Bacteria</taxon>
        <taxon>Bacillati</taxon>
        <taxon>Actinomycetota</taxon>
        <taxon>Actinomycetes</taxon>
        <taxon>Pseudonocardiales</taxon>
        <taxon>Pseudonocardiaceae</taxon>
        <taxon>Amycolatopsis</taxon>
    </lineage>
</organism>
<dbReference type="RefSeq" id="WP_093946983.1">
    <property type="nucleotide sequence ID" value="NZ_NMUL01000007.1"/>
</dbReference>
<dbReference type="Proteomes" id="UP000215199">
    <property type="component" value="Unassembled WGS sequence"/>
</dbReference>
<comment type="caution">
    <text evidence="1">The sequence shown here is derived from an EMBL/GenBank/DDBJ whole genome shotgun (WGS) entry which is preliminary data.</text>
</comment>
<sequence>MTVIPAGRGPAVPHRNTELDDEIEQILRTRVDGFAALELRNRICDAIAARGFDVYAHPLPHHRSVRS</sequence>
<dbReference type="OrthoDB" id="9851182at2"/>
<dbReference type="EMBL" id="NMUL01000007">
    <property type="protein sequence ID" value="OXM69658.1"/>
    <property type="molecule type" value="Genomic_DNA"/>
</dbReference>
<evidence type="ECO:0000313" key="1">
    <source>
        <dbReference type="EMBL" id="OXM69658.1"/>
    </source>
</evidence>
<dbReference type="AlphaFoldDB" id="A0A229TER7"/>
<name>A0A229TER7_9PSEU</name>
<keyword evidence="2" id="KW-1185">Reference proteome</keyword>
<proteinExistence type="predicted"/>
<accession>A0A229TER7</accession>